<accession>A0ABN9PLB1</accession>
<organism evidence="2 3">
    <name type="scientific">Prorocentrum cordatum</name>
    <dbReference type="NCBI Taxonomy" id="2364126"/>
    <lineage>
        <taxon>Eukaryota</taxon>
        <taxon>Sar</taxon>
        <taxon>Alveolata</taxon>
        <taxon>Dinophyceae</taxon>
        <taxon>Prorocentrales</taxon>
        <taxon>Prorocentraceae</taxon>
        <taxon>Prorocentrum</taxon>
    </lineage>
</organism>
<feature type="non-terminal residue" evidence="2">
    <location>
        <position position="147"/>
    </location>
</feature>
<evidence type="ECO:0000313" key="3">
    <source>
        <dbReference type="Proteomes" id="UP001189429"/>
    </source>
</evidence>
<protein>
    <submittedName>
        <fullName evidence="2">Uncharacterized protein</fullName>
    </submittedName>
</protein>
<evidence type="ECO:0000256" key="1">
    <source>
        <dbReference type="SAM" id="MobiDB-lite"/>
    </source>
</evidence>
<gene>
    <name evidence="2" type="ORF">PCOR1329_LOCUS3742</name>
</gene>
<keyword evidence="3" id="KW-1185">Reference proteome</keyword>
<reference evidence="2" key="1">
    <citation type="submission" date="2023-10" db="EMBL/GenBank/DDBJ databases">
        <authorList>
            <person name="Chen Y."/>
            <person name="Shah S."/>
            <person name="Dougan E. K."/>
            <person name="Thang M."/>
            <person name="Chan C."/>
        </authorList>
    </citation>
    <scope>NUCLEOTIDE SEQUENCE [LARGE SCALE GENOMIC DNA]</scope>
</reference>
<feature type="region of interest" description="Disordered" evidence="1">
    <location>
        <begin position="49"/>
        <end position="111"/>
    </location>
</feature>
<comment type="caution">
    <text evidence="2">The sequence shown here is derived from an EMBL/GenBank/DDBJ whole genome shotgun (WGS) entry which is preliminary data.</text>
</comment>
<feature type="compositionally biased region" description="Low complexity" evidence="1">
    <location>
        <begin position="54"/>
        <end position="74"/>
    </location>
</feature>
<dbReference type="Proteomes" id="UP001189429">
    <property type="component" value="Unassembled WGS sequence"/>
</dbReference>
<sequence>MAAMAAATADAWGGYPDSGRWRTVIPRTEGLMYEACTIDQVGRLCEARARRARGGASNSESDSGSRSDSGTDGSETADLLGEPDSDCGAWGPDGEYEEGETDPTASTAGRVADEVPAEACANRRGGGFIAGLFGIFEVAVALLEGIR</sequence>
<proteinExistence type="predicted"/>
<dbReference type="EMBL" id="CAUYUJ010000969">
    <property type="protein sequence ID" value="CAK0793444.1"/>
    <property type="molecule type" value="Genomic_DNA"/>
</dbReference>
<evidence type="ECO:0000313" key="2">
    <source>
        <dbReference type="EMBL" id="CAK0793444.1"/>
    </source>
</evidence>
<name>A0ABN9PLB1_9DINO</name>